<evidence type="ECO:0000256" key="1">
    <source>
        <dbReference type="ARBA" id="ARBA00006547"/>
    </source>
</evidence>
<gene>
    <name evidence="3" type="ORF">FHU10_0339</name>
</gene>
<dbReference type="PANTHER" id="PTHR11786:SF0">
    <property type="entry name" value="ARYLAMINE N-ACETYLTRANSFERASE 4-RELATED"/>
    <property type="match status" value="1"/>
</dbReference>
<dbReference type="InterPro" id="IPR001447">
    <property type="entry name" value="Arylamine_N-AcTrfase"/>
</dbReference>
<dbReference type="PRINTS" id="PR01543">
    <property type="entry name" value="ANATRNSFRASE"/>
</dbReference>
<dbReference type="InterPro" id="IPR038765">
    <property type="entry name" value="Papain-like_cys_pep_sf"/>
</dbReference>
<reference evidence="3" key="1">
    <citation type="submission" date="2019-06" db="EMBL/GenBank/DDBJ databases">
        <authorList>
            <person name="Deangelis K."/>
            <person name="Huntemann M."/>
            <person name="Clum A."/>
            <person name="Pillay M."/>
            <person name="Palaniappan K."/>
            <person name="Varghese N."/>
            <person name="Mikhailova N."/>
            <person name="Stamatis D."/>
            <person name="Reddy T."/>
            <person name="Daum C."/>
            <person name="Shapiro N."/>
            <person name="Ivanova N."/>
            <person name="Kyrpides N."/>
            <person name="Woyke T."/>
        </authorList>
    </citation>
    <scope>NUCLEOTIDE SEQUENCE [LARGE SCALE GENOMIC DNA]</scope>
    <source>
        <strain evidence="3">128R</strain>
    </source>
</reference>
<dbReference type="EMBL" id="VISQ01000001">
    <property type="protein sequence ID" value="TVZ67940.1"/>
    <property type="molecule type" value="Genomic_DNA"/>
</dbReference>
<dbReference type="AlphaFoldDB" id="A0A542BLW7"/>
<comment type="caution">
    <text evidence="3">The sequence shown here is derived from an EMBL/GenBank/DDBJ whole genome shotgun (WGS) entry which is preliminary data.</text>
</comment>
<proteinExistence type="inferred from homology"/>
<dbReference type="Gene3D" id="3.30.2140.20">
    <property type="match status" value="1"/>
</dbReference>
<organism evidence="3">
    <name type="scientific">Serratia fonticola</name>
    <dbReference type="NCBI Taxonomy" id="47917"/>
    <lineage>
        <taxon>Bacteria</taxon>
        <taxon>Pseudomonadati</taxon>
        <taxon>Pseudomonadota</taxon>
        <taxon>Gammaproteobacteria</taxon>
        <taxon>Enterobacterales</taxon>
        <taxon>Yersiniaceae</taxon>
        <taxon>Serratia</taxon>
    </lineage>
</organism>
<dbReference type="GO" id="GO:0016407">
    <property type="term" value="F:acetyltransferase activity"/>
    <property type="evidence" value="ECO:0007669"/>
    <property type="project" value="InterPro"/>
</dbReference>
<name>A0A542BLW7_SERFO</name>
<dbReference type="SUPFAM" id="SSF54001">
    <property type="entry name" value="Cysteine proteinases"/>
    <property type="match status" value="1"/>
</dbReference>
<accession>A0A542BLW7</accession>
<protein>
    <submittedName>
        <fullName evidence="3">N-hydroxyarylamine O-acetyltransferase</fullName>
    </submittedName>
</protein>
<evidence type="ECO:0000313" key="3">
    <source>
        <dbReference type="EMBL" id="TVZ67940.1"/>
    </source>
</evidence>
<evidence type="ECO:0000256" key="2">
    <source>
        <dbReference type="RuleBase" id="RU003452"/>
    </source>
</evidence>
<dbReference type="OrthoDB" id="7181050at2"/>
<sequence length="252" mass="29147">MDIQRYLQHIHFVGSPKVDLPTLQQLHRCHMLAVPFENLSIIYHQGIHLGELELFNKIVKHNRGGFCYELNRILALLLRQIGFQVTFISGEIRARDGSFGPPFDHMALLVTLDQPYLVDVGFGDSFLTPLKITTTEQQPQASGTFHLEQDDDYYYLERRNGDRRSHAKTLYRFTLQPHEPEAFNGMCHYHSTSPQSHFTQKLLCSRPTENGRITLSESKLIITQDHQRKETTLHSEEERLGVLQKYFAITLG</sequence>
<dbReference type="InterPro" id="IPR053710">
    <property type="entry name" value="Arylamine_NAT_domain_sf"/>
</dbReference>
<dbReference type="Pfam" id="PF00797">
    <property type="entry name" value="Acetyltransf_2"/>
    <property type="match status" value="1"/>
</dbReference>
<dbReference type="PANTHER" id="PTHR11786">
    <property type="entry name" value="N-HYDROXYARYLAMINE O-ACETYLTRANSFERASE"/>
    <property type="match status" value="1"/>
</dbReference>
<reference evidence="3" key="2">
    <citation type="submission" date="2019-08" db="EMBL/GenBank/DDBJ databases">
        <title>Investigation of anaerobic lignin degradation for improved lignocellulosic biofuels.</title>
        <authorList>
            <person name="Deangelis K.PhD."/>
        </authorList>
    </citation>
    <scope>NUCLEOTIDE SEQUENCE [LARGE SCALE GENOMIC DNA]</scope>
    <source>
        <strain evidence="3">128R</strain>
    </source>
</reference>
<comment type="similarity">
    <text evidence="1 2">Belongs to the arylamine N-acetyltransferase family.</text>
</comment>
<keyword evidence="3" id="KW-0808">Transferase</keyword>